<evidence type="ECO:0000313" key="5">
    <source>
        <dbReference type="Proteomes" id="UP000294114"/>
    </source>
</evidence>
<comment type="caution">
    <text evidence="4">The sequence shown here is derived from an EMBL/GenBank/DDBJ whole genome shotgun (WGS) entry which is preliminary data.</text>
</comment>
<keyword evidence="1" id="KW-0808">Transferase</keyword>
<dbReference type="InterPro" id="IPR050267">
    <property type="entry name" value="Anti-sigma-factor_SerPK"/>
</dbReference>
<feature type="domain" description="Histidine kinase/HSP90-like ATPase" evidence="2">
    <location>
        <begin position="207"/>
        <end position="320"/>
    </location>
</feature>
<dbReference type="Pfam" id="PF14417">
    <property type="entry name" value="MEDS"/>
    <property type="match status" value="1"/>
</dbReference>
<dbReference type="EMBL" id="SHLD01000001">
    <property type="protein sequence ID" value="RZU73017.1"/>
    <property type="molecule type" value="Genomic_DNA"/>
</dbReference>
<feature type="domain" description="MEDS" evidence="3">
    <location>
        <begin position="14"/>
        <end position="162"/>
    </location>
</feature>
<evidence type="ECO:0000256" key="1">
    <source>
        <dbReference type="ARBA" id="ARBA00022527"/>
    </source>
</evidence>
<dbReference type="AlphaFoldDB" id="A0A4Q8B610"/>
<dbReference type="Proteomes" id="UP000294114">
    <property type="component" value="Unassembled WGS sequence"/>
</dbReference>
<dbReference type="OrthoDB" id="4088450at2"/>
<keyword evidence="1" id="KW-0418">Kinase</keyword>
<evidence type="ECO:0000259" key="2">
    <source>
        <dbReference type="Pfam" id="PF13581"/>
    </source>
</evidence>
<dbReference type="InterPro" id="IPR025847">
    <property type="entry name" value="MEDS_domain"/>
</dbReference>
<organism evidence="4 5">
    <name type="scientific">Micromonospora kangleipakensis</name>
    <dbReference type="NCBI Taxonomy" id="1077942"/>
    <lineage>
        <taxon>Bacteria</taxon>
        <taxon>Bacillati</taxon>
        <taxon>Actinomycetota</taxon>
        <taxon>Actinomycetes</taxon>
        <taxon>Micromonosporales</taxon>
        <taxon>Micromonosporaceae</taxon>
        <taxon>Micromonospora</taxon>
    </lineage>
</organism>
<sequence length="333" mass="35930">MTGHASPVARDFVHAALIVDSDDTLRSRLVPALRRSVAAHERVCLLVGAHVERVVRDALGSLADRLEWGERATSPTRLGFAYERLRRYLAAQHAAGSSVHVITEADVSAEPGSDAPVDRATAHLSYESACGDAYADYGCAVTCLWDSRRHPAVLIESVRTLHNHEFTENGREPNSGHVASADYLRRRSEIPLDAMPPVVDLDVRLVDLDQLTPLRGALRGWAEARSFDADATGDVVVAVTEVATNGLVHGAPPVRLRGWHHRDMLVVQVDDPGGHRIPPAAGFHRPGSADRVGGRGLWLARQLADVVTVHCGESSTSVRLHFPHAGTHGQPAG</sequence>
<dbReference type="Pfam" id="PF13581">
    <property type="entry name" value="HATPase_c_2"/>
    <property type="match status" value="1"/>
</dbReference>
<dbReference type="PANTHER" id="PTHR35526:SF3">
    <property type="entry name" value="ANTI-SIGMA-F FACTOR RSBW"/>
    <property type="match status" value="1"/>
</dbReference>
<evidence type="ECO:0000259" key="3">
    <source>
        <dbReference type="Pfam" id="PF14417"/>
    </source>
</evidence>
<dbReference type="InterPro" id="IPR036890">
    <property type="entry name" value="HATPase_C_sf"/>
</dbReference>
<dbReference type="GO" id="GO:0004674">
    <property type="term" value="F:protein serine/threonine kinase activity"/>
    <property type="evidence" value="ECO:0007669"/>
    <property type="project" value="UniProtKB-KW"/>
</dbReference>
<keyword evidence="1" id="KW-0723">Serine/threonine-protein kinase</keyword>
<dbReference type="PANTHER" id="PTHR35526">
    <property type="entry name" value="ANTI-SIGMA-F FACTOR RSBW-RELATED"/>
    <property type="match status" value="1"/>
</dbReference>
<keyword evidence="5" id="KW-1185">Reference proteome</keyword>
<protein>
    <submittedName>
        <fullName evidence="4">Anti-sigma regulatory factor (Ser/Thr protein kinase)</fullName>
    </submittedName>
</protein>
<dbReference type="SUPFAM" id="SSF55874">
    <property type="entry name" value="ATPase domain of HSP90 chaperone/DNA topoisomerase II/histidine kinase"/>
    <property type="match status" value="1"/>
</dbReference>
<reference evidence="4 5" key="1">
    <citation type="submission" date="2019-02" db="EMBL/GenBank/DDBJ databases">
        <title>Sequencing the genomes of 1000 actinobacteria strains.</title>
        <authorList>
            <person name="Klenk H.-P."/>
        </authorList>
    </citation>
    <scope>NUCLEOTIDE SEQUENCE [LARGE SCALE GENOMIC DNA]</scope>
    <source>
        <strain evidence="4 5">DSM 45612</strain>
    </source>
</reference>
<dbReference type="RefSeq" id="WP_130331206.1">
    <property type="nucleotide sequence ID" value="NZ_SHLD01000001.1"/>
</dbReference>
<gene>
    <name evidence="4" type="ORF">EV384_1409</name>
</gene>
<accession>A0A4Q8B610</accession>
<evidence type="ECO:0000313" key="4">
    <source>
        <dbReference type="EMBL" id="RZU73017.1"/>
    </source>
</evidence>
<name>A0A4Q8B610_9ACTN</name>
<dbReference type="InterPro" id="IPR003594">
    <property type="entry name" value="HATPase_dom"/>
</dbReference>
<dbReference type="Gene3D" id="3.30.565.10">
    <property type="entry name" value="Histidine kinase-like ATPase, C-terminal domain"/>
    <property type="match status" value="1"/>
</dbReference>
<proteinExistence type="predicted"/>